<dbReference type="EMBL" id="LAZR01068536">
    <property type="protein sequence ID" value="KKK49450.1"/>
    <property type="molecule type" value="Genomic_DNA"/>
</dbReference>
<comment type="caution">
    <text evidence="2">The sequence shown here is derived from an EMBL/GenBank/DDBJ whole genome shotgun (WGS) entry which is preliminary data.</text>
</comment>
<keyword evidence="1" id="KW-0812">Transmembrane</keyword>
<reference evidence="2" key="1">
    <citation type="journal article" date="2015" name="Nature">
        <title>Complex archaea that bridge the gap between prokaryotes and eukaryotes.</title>
        <authorList>
            <person name="Spang A."/>
            <person name="Saw J.H."/>
            <person name="Jorgensen S.L."/>
            <person name="Zaremba-Niedzwiedzka K."/>
            <person name="Martijn J."/>
            <person name="Lind A.E."/>
            <person name="van Eijk R."/>
            <person name="Schleper C."/>
            <person name="Guy L."/>
            <person name="Ettema T.J."/>
        </authorList>
    </citation>
    <scope>NUCLEOTIDE SEQUENCE</scope>
</reference>
<organism evidence="2">
    <name type="scientific">marine sediment metagenome</name>
    <dbReference type="NCBI Taxonomy" id="412755"/>
    <lineage>
        <taxon>unclassified sequences</taxon>
        <taxon>metagenomes</taxon>
        <taxon>ecological metagenomes</taxon>
    </lineage>
</organism>
<evidence type="ECO:0000313" key="2">
    <source>
        <dbReference type="EMBL" id="KKK49450.1"/>
    </source>
</evidence>
<accession>A0A0F8WMI6</accession>
<feature type="transmembrane region" description="Helical" evidence="1">
    <location>
        <begin position="6"/>
        <end position="26"/>
    </location>
</feature>
<dbReference type="AlphaFoldDB" id="A0A0F8WMI6"/>
<sequence length="29" mass="3034">MIVDILFGVGLVVAFFAACALFGFIADNV</sequence>
<keyword evidence="1" id="KW-0472">Membrane</keyword>
<name>A0A0F8WMI6_9ZZZZ</name>
<gene>
    <name evidence="2" type="ORF">LCGC14_3134920</name>
</gene>
<protein>
    <submittedName>
        <fullName evidence="2">Uncharacterized protein</fullName>
    </submittedName>
</protein>
<evidence type="ECO:0000256" key="1">
    <source>
        <dbReference type="SAM" id="Phobius"/>
    </source>
</evidence>
<keyword evidence="1" id="KW-1133">Transmembrane helix</keyword>
<proteinExistence type="predicted"/>